<proteinExistence type="predicted"/>
<keyword evidence="1" id="KW-0812">Transmembrane</keyword>
<gene>
    <name evidence="2" type="ORF">EVA_09098</name>
</gene>
<protein>
    <recommendedName>
        <fullName evidence="3">Transmembrane protein</fullName>
    </recommendedName>
</protein>
<organism evidence="2">
    <name type="scientific">gut metagenome</name>
    <dbReference type="NCBI Taxonomy" id="749906"/>
    <lineage>
        <taxon>unclassified sequences</taxon>
        <taxon>metagenomes</taxon>
        <taxon>organismal metagenomes</taxon>
    </lineage>
</organism>
<dbReference type="AlphaFoldDB" id="J9G6C5"/>
<comment type="caution">
    <text evidence="2">The sequence shown here is derived from an EMBL/GenBank/DDBJ whole genome shotgun (WGS) entry which is preliminary data.</text>
</comment>
<feature type="transmembrane region" description="Helical" evidence="1">
    <location>
        <begin position="56"/>
        <end position="77"/>
    </location>
</feature>
<name>J9G6C5_9ZZZZ</name>
<keyword evidence="1" id="KW-1133">Transmembrane helix</keyword>
<evidence type="ECO:0000313" key="2">
    <source>
        <dbReference type="EMBL" id="EJX02787.1"/>
    </source>
</evidence>
<accession>J9G6C5</accession>
<evidence type="ECO:0000256" key="1">
    <source>
        <dbReference type="SAM" id="Phobius"/>
    </source>
</evidence>
<feature type="transmembrane region" description="Helical" evidence="1">
    <location>
        <begin position="26"/>
        <end position="50"/>
    </location>
</feature>
<dbReference type="EMBL" id="AMCI01002411">
    <property type="protein sequence ID" value="EJX02787.1"/>
    <property type="molecule type" value="Genomic_DNA"/>
</dbReference>
<keyword evidence="1" id="KW-0472">Membrane</keyword>
<evidence type="ECO:0008006" key="3">
    <source>
        <dbReference type="Google" id="ProtNLM"/>
    </source>
</evidence>
<sequence>MNDTRSSAGTAWFAVPHADVARRTNVAAVTLSFVLIVLGIAAFVASFSAGDAGSTLSLSLMTGGSLLLLWGLFSFFWKSKQWVYLPTSSSLSQDSLFFDVADMGKLLSAFQSPTIPGEHVAQVKPNGNVRLDFVFSRDRQFVAAQLYRFVPYTYEPVSPVFYFTGVQSEAFLQKIDSNDF</sequence>
<reference evidence="2" key="1">
    <citation type="journal article" date="2012" name="PLoS ONE">
        <title>Gene sets for utilization of primary and secondary nutrition supplies in the distal gut of endangered iberian lynx.</title>
        <authorList>
            <person name="Alcaide M."/>
            <person name="Messina E."/>
            <person name="Richter M."/>
            <person name="Bargiela R."/>
            <person name="Peplies J."/>
            <person name="Huws S.A."/>
            <person name="Newbold C.J."/>
            <person name="Golyshin P.N."/>
            <person name="Simon M.A."/>
            <person name="Lopez G."/>
            <person name="Yakimov M.M."/>
            <person name="Ferrer M."/>
        </authorList>
    </citation>
    <scope>NUCLEOTIDE SEQUENCE</scope>
</reference>